<comment type="caution">
    <text evidence="2">The sequence shown here is derived from an EMBL/GenBank/DDBJ whole genome shotgun (WGS) entry which is preliminary data.</text>
</comment>
<keyword evidence="5" id="KW-1185">Reference proteome</keyword>
<gene>
    <name evidence="2" type="ORF">B277_13499</name>
    <name evidence="3" type="ORF">CWN80_14130</name>
</gene>
<name>K1EM28_9MICO</name>
<dbReference type="EMBL" id="PIPF01000013">
    <property type="protein sequence ID" value="RWU81911.1"/>
    <property type="molecule type" value="Genomic_DNA"/>
</dbReference>
<dbReference type="SUPFAM" id="SSF52317">
    <property type="entry name" value="Class I glutamine amidotransferase-like"/>
    <property type="match status" value="1"/>
</dbReference>
<feature type="domain" description="DUF4350" evidence="1">
    <location>
        <begin position="91"/>
        <end position="247"/>
    </location>
</feature>
<evidence type="ECO:0000313" key="3">
    <source>
        <dbReference type="EMBL" id="RWU81911.1"/>
    </source>
</evidence>
<accession>K1EM28</accession>
<dbReference type="STRING" id="1210046.B277_13499"/>
<protein>
    <recommendedName>
        <fullName evidence="1">DUF4350 domain-containing protein</fullName>
    </recommendedName>
</protein>
<dbReference type="InterPro" id="IPR046306">
    <property type="entry name" value="DUF6421"/>
</dbReference>
<evidence type="ECO:0000313" key="4">
    <source>
        <dbReference type="Proteomes" id="UP000004474"/>
    </source>
</evidence>
<evidence type="ECO:0000259" key="1">
    <source>
        <dbReference type="Pfam" id="PF14258"/>
    </source>
</evidence>
<evidence type="ECO:0000313" key="5">
    <source>
        <dbReference type="Proteomes" id="UP000288711"/>
    </source>
</evidence>
<dbReference type="InterPro" id="IPR029062">
    <property type="entry name" value="Class_I_gatase-like"/>
</dbReference>
<dbReference type="Pfam" id="PF19985">
    <property type="entry name" value="DUF6421"/>
    <property type="match status" value="1"/>
</dbReference>
<dbReference type="EMBL" id="ALWX01000064">
    <property type="protein sequence ID" value="EKA60328.1"/>
    <property type="molecule type" value="Genomic_DNA"/>
</dbReference>
<reference evidence="2 4" key="2">
    <citation type="journal article" date="2012" name="J. Bacteriol.">
        <title>Genome Sequence of Janibacter hoylei MTCC8307, Isolated from the Stratospheric Air.</title>
        <authorList>
            <person name="Pawar S.P."/>
            <person name="Dhotre D.P."/>
            <person name="Shetty S.A."/>
            <person name="Chowdhury S.P."/>
            <person name="Chaudhari B.L."/>
            <person name="Shouche Y.S."/>
        </authorList>
    </citation>
    <scope>NUCLEOTIDE SEQUENCE [LARGE SCALE GENOMIC DNA]</scope>
    <source>
        <strain evidence="2 4">PVAS-1</strain>
    </source>
</reference>
<reference evidence="3 5" key="1">
    <citation type="journal article" date="2009" name="Int. J. Syst. Evol. Microbiol.">
        <title>Janibacter hoylei sp. nov., Bacillus isronensis sp. nov. and Bacillus aryabhattai sp. nov., isolated from cryotubes used for collecting air from the upper atmosphere.</title>
        <authorList>
            <person name="Shivaji S."/>
            <person name="Chaturvedi P."/>
            <person name="Begum Z."/>
            <person name="Pindi P.K."/>
            <person name="Manorama R."/>
            <person name="Padmanaban D.A."/>
            <person name="Shouche Y.S."/>
            <person name="Pawar S."/>
            <person name="Vaishampayan P."/>
            <person name="Dutt C.B."/>
            <person name="Datta G.N."/>
            <person name="Manchanda R.K."/>
            <person name="Rao U.R."/>
            <person name="Bhargava P.M."/>
            <person name="Narlikar J.V."/>
        </authorList>
    </citation>
    <scope>NUCLEOTIDE SEQUENCE [LARGE SCALE GENOMIC DNA]</scope>
    <source>
        <strain evidence="3 5">PVAS-1</strain>
    </source>
</reference>
<proteinExistence type="predicted"/>
<dbReference type="OrthoDB" id="3755108at2"/>
<evidence type="ECO:0000313" key="2">
    <source>
        <dbReference type="EMBL" id="EKA60328.1"/>
    </source>
</evidence>
<dbReference type="InterPro" id="IPR025646">
    <property type="entry name" value="DUF4350"/>
</dbReference>
<dbReference type="Pfam" id="PF14258">
    <property type="entry name" value="DUF4350"/>
    <property type="match status" value="1"/>
</dbReference>
<organism evidence="2 4">
    <name type="scientific">Janibacter hoylei PVAS-1</name>
    <dbReference type="NCBI Taxonomy" id="1210046"/>
    <lineage>
        <taxon>Bacteria</taxon>
        <taxon>Bacillati</taxon>
        <taxon>Actinomycetota</taxon>
        <taxon>Actinomycetes</taxon>
        <taxon>Micrococcales</taxon>
        <taxon>Intrasporangiaceae</taxon>
        <taxon>Janibacter</taxon>
    </lineage>
</organism>
<reference evidence="3" key="3">
    <citation type="submission" date="2017-11" db="EMBL/GenBank/DDBJ databases">
        <authorList>
            <person name="Seuylemezian A."/>
            <person name="Cooper K."/>
            <person name="Vaishampayan P."/>
        </authorList>
    </citation>
    <scope>NUCLEOTIDE SEQUENCE</scope>
    <source>
        <strain evidence="3">PVAS-1</strain>
    </source>
</reference>
<dbReference type="Proteomes" id="UP000004474">
    <property type="component" value="Unassembled WGS sequence"/>
</dbReference>
<dbReference type="Proteomes" id="UP000288711">
    <property type="component" value="Unassembled WGS sequence"/>
</dbReference>
<dbReference type="PATRIC" id="fig|1210046.3.peg.2590"/>
<sequence length="728" mass="78691">MTPFARVLLDQAHSSAWSIDPELAERMNPANPGDASLARAAAVLRERGTEVLAHTDGELTPEALAGADVLVIAHPAAASSERVAGDLPPVLSPAEITAVTDHVAQGGGLVVLGECDHDAHGNNLNDLLAPFGLAIASTLVHERADGGRRHQGNATWVLGETSAGPGQGVMAGIDELCFYRAGTIDVSGAPGARVLARTSATAHPAAQPLAVAVQHGAGRVVVLADSDLVGDDSIAELDHEEFWVNLVTWAGNGGAALRGTPTRNVAPSPQSGLAPQGPGVGASEAWVALKAAVEELRLMQTKDGSLADDADRERATALVAVMAERITELAPRFPHDADYLAALPVDLQRWVDGGFGVPDFLDSLMAFRPDQHRVDGTQHLAVFPMYTQNGSLDRVFEAVLFDVMWPQWLADVEATYDNPMFLPVRFIDFTPGYDTNSAVLFPETVAVREVPKFSWGAIFCDREAARFRRVTSASAEVLGLDLPPEGERLVASQEVAQATFAMWDLIHDRTHSHGDLPFDPFMIKQRMPFWMYALEELRCDLNTFRQSVTLAEQGHPYARAVQLAILFDRLFRFPVTGDRVRNYDGLGGQLLFAWLHKRGAMRWTDNTLTFDWAQVPAAVVALSDEVETLYREGIDRSRVGHWMAAHQFIAGYVAPHPASAWAKGAEHLPLDGPPKGLTDLVQPDEFPLNVFYEALRKKLAPVIEATRGITGTLDPRAAEAAAAERIPA</sequence>
<dbReference type="AlphaFoldDB" id="K1EM28"/>
<dbReference type="eggNOG" id="COG5426">
    <property type="taxonomic scope" value="Bacteria"/>
</dbReference>
<dbReference type="Gene3D" id="3.40.50.880">
    <property type="match status" value="1"/>
</dbReference>